<protein>
    <recommendedName>
        <fullName evidence="2">Heptosyltransferase</fullName>
    </recommendedName>
</protein>
<evidence type="ECO:0000313" key="1">
    <source>
        <dbReference type="EMBL" id="SVB36752.1"/>
    </source>
</evidence>
<organism evidence="1">
    <name type="scientific">marine metagenome</name>
    <dbReference type="NCBI Taxonomy" id="408172"/>
    <lineage>
        <taxon>unclassified sequences</taxon>
        <taxon>metagenomes</taxon>
        <taxon>ecological metagenomes</taxon>
    </lineage>
</organism>
<reference evidence="1" key="1">
    <citation type="submission" date="2018-05" db="EMBL/GenBank/DDBJ databases">
        <authorList>
            <person name="Lanie J.A."/>
            <person name="Ng W.-L."/>
            <person name="Kazmierczak K.M."/>
            <person name="Andrzejewski T.M."/>
            <person name="Davidsen T.M."/>
            <person name="Wayne K.J."/>
            <person name="Tettelin H."/>
            <person name="Glass J.I."/>
            <person name="Rusch D."/>
            <person name="Podicherti R."/>
            <person name="Tsui H.-C.T."/>
            <person name="Winkler M.E."/>
        </authorList>
    </citation>
    <scope>NUCLEOTIDE SEQUENCE</scope>
</reference>
<accession>A0A382DFE2</accession>
<evidence type="ECO:0008006" key="2">
    <source>
        <dbReference type="Google" id="ProtNLM"/>
    </source>
</evidence>
<name>A0A382DFE2_9ZZZZ</name>
<gene>
    <name evidence="1" type="ORF">METZ01_LOCUS189606</name>
</gene>
<dbReference type="EMBL" id="UINC01038963">
    <property type="protein sequence ID" value="SVB36752.1"/>
    <property type="molecule type" value="Genomic_DNA"/>
</dbReference>
<dbReference type="AlphaFoldDB" id="A0A382DFE2"/>
<sequence>MPYFSFSLNDNFKLKDLNGIITHPNKIKKNIKYFSKNTSLWGLLNKKKLTSKINFVKFEKRKKVSNIKNKILFCLPPSIGLGDSIEYALSIKAIIDQRSYTKVGIAYIGRYYEIFKRYFKIKNLHEDVIDEKKMNQYDTLFHFTLEINEFLFQKYNRSDIEFLITKYFNVKLLRNFNFVNNSKKKYIKKLTFFPISKSPIRTLRRDIIDSLINHYSDKYEIEIIFDKQSSISNMIDSQIQCSKIKKLYPENLNDLLNIIENINFGIFIDSGPLHVAKILRKKGVFISTSVGANILLNDFHTIAEVKNYYASAFCKSPCGLTNIFSYNNKYGCYETLRVRKEEIMKIDKLNNLQRGQVKTNYIKFVDNPVGCQNNINFNMIKDLINKNLSN</sequence>
<proteinExistence type="predicted"/>